<protein>
    <submittedName>
        <fullName evidence="2">Uncharacterized protein</fullName>
    </submittedName>
</protein>
<keyword evidence="1" id="KW-0472">Membrane</keyword>
<dbReference type="EMBL" id="AP018817">
    <property type="protein sequence ID" value="BBF71255.1"/>
    <property type="molecule type" value="Genomic_DNA"/>
</dbReference>
<gene>
    <name evidence="2" type="ORF">SBA_ch1_34550</name>
</gene>
<organism evidence="2 3">
    <name type="scientific">Sphingomonas bisphenolicum</name>
    <dbReference type="NCBI Taxonomy" id="296544"/>
    <lineage>
        <taxon>Bacteria</taxon>
        <taxon>Pseudomonadati</taxon>
        <taxon>Pseudomonadota</taxon>
        <taxon>Alphaproteobacteria</taxon>
        <taxon>Sphingomonadales</taxon>
        <taxon>Sphingomonadaceae</taxon>
        <taxon>Sphingomonas</taxon>
    </lineage>
</organism>
<evidence type="ECO:0000256" key="1">
    <source>
        <dbReference type="SAM" id="Phobius"/>
    </source>
</evidence>
<feature type="transmembrane region" description="Helical" evidence="1">
    <location>
        <begin position="84"/>
        <end position="101"/>
    </location>
</feature>
<name>A0ABM7G6Z6_9SPHN</name>
<dbReference type="RefSeq" id="WP_261935325.1">
    <property type="nucleotide sequence ID" value="NZ_AP018817.1"/>
</dbReference>
<sequence>MRHAIGQEWNGKGATLRLPVLIALWTLILVTLLSALAPLGPPLSRATGSAFNPATADVVLKARTQASGQVVAALRPDGDGAPPLILAIALAIILLAGRHAVPIAPTVRFIQNPRSFTPSRTRRARAPPAPS</sequence>
<evidence type="ECO:0000313" key="3">
    <source>
        <dbReference type="Proteomes" id="UP001059971"/>
    </source>
</evidence>
<proteinExistence type="predicted"/>
<accession>A0ABM7G6Z6</accession>
<reference evidence="2" key="1">
    <citation type="submission" date="2018-07" db="EMBL/GenBank/DDBJ databases">
        <title>Complete genome sequence of Sphingomonas bisphenolicum strain AO1, a bisphenol A degradative bacterium isolated from Japanese farm field.</title>
        <authorList>
            <person name="Murakami M."/>
            <person name="Koh M."/>
            <person name="Koba S."/>
            <person name="Matsumura Y."/>
        </authorList>
    </citation>
    <scope>NUCLEOTIDE SEQUENCE</scope>
    <source>
        <strain evidence="2">AO1</strain>
    </source>
</reference>
<dbReference type="Proteomes" id="UP001059971">
    <property type="component" value="Chromosome 1"/>
</dbReference>
<keyword evidence="1" id="KW-0812">Transmembrane</keyword>
<keyword evidence="1" id="KW-1133">Transmembrane helix</keyword>
<keyword evidence="3" id="KW-1185">Reference proteome</keyword>
<evidence type="ECO:0000313" key="2">
    <source>
        <dbReference type="EMBL" id="BBF71255.1"/>
    </source>
</evidence>
<feature type="transmembrane region" description="Helical" evidence="1">
    <location>
        <begin position="20"/>
        <end position="39"/>
    </location>
</feature>